<reference evidence="2 3" key="1">
    <citation type="submission" date="2015-11" db="EMBL/GenBank/DDBJ databases">
        <title>Aspergillus lentulus strain IFM 54703T.</title>
        <authorList>
            <person name="Kusuya Y."/>
            <person name="Sakai K."/>
            <person name="Kamei K."/>
            <person name="Takahashi H."/>
            <person name="Yaguchi T."/>
        </authorList>
    </citation>
    <scope>NUCLEOTIDE SEQUENCE [LARGE SCALE GENOMIC DNA]</scope>
    <source>
        <strain evidence="2 3">IFM 54703</strain>
    </source>
</reference>
<evidence type="ECO:0000313" key="2">
    <source>
        <dbReference type="EMBL" id="GAQ07110.1"/>
    </source>
</evidence>
<gene>
    <name evidence="2" type="ORF">ALT_4431</name>
</gene>
<organism evidence="2 3">
    <name type="scientific">Aspergillus lentulus</name>
    <dbReference type="NCBI Taxonomy" id="293939"/>
    <lineage>
        <taxon>Eukaryota</taxon>
        <taxon>Fungi</taxon>
        <taxon>Dikarya</taxon>
        <taxon>Ascomycota</taxon>
        <taxon>Pezizomycotina</taxon>
        <taxon>Eurotiomycetes</taxon>
        <taxon>Eurotiomycetidae</taxon>
        <taxon>Eurotiales</taxon>
        <taxon>Aspergillaceae</taxon>
        <taxon>Aspergillus</taxon>
        <taxon>Aspergillus subgen. Fumigati</taxon>
    </lineage>
</organism>
<feature type="compositionally biased region" description="Pro residues" evidence="1">
    <location>
        <begin position="531"/>
        <end position="547"/>
    </location>
</feature>
<feature type="region of interest" description="Disordered" evidence="1">
    <location>
        <begin position="356"/>
        <end position="596"/>
    </location>
</feature>
<evidence type="ECO:0000256" key="1">
    <source>
        <dbReference type="SAM" id="MobiDB-lite"/>
    </source>
</evidence>
<accession>A0AAN4PI42</accession>
<name>A0AAN4PI42_ASPLE</name>
<feature type="compositionally biased region" description="Pro residues" evidence="1">
    <location>
        <begin position="488"/>
        <end position="511"/>
    </location>
</feature>
<proteinExistence type="predicted"/>
<feature type="compositionally biased region" description="Basic and acidic residues" evidence="1">
    <location>
        <begin position="427"/>
        <end position="475"/>
    </location>
</feature>
<dbReference type="Proteomes" id="UP000051487">
    <property type="component" value="Unassembled WGS sequence"/>
</dbReference>
<protein>
    <submittedName>
        <fullName evidence="2">Uncharacterized protein</fullName>
    </submittedName>
</protein>
<feature type="compositionally biased region" description="Low complexity" evidence="1">
    <location>
        <begin position="567"/>
        <end position="580"/>
    </location>
</feature>
<dbReference type="AlphaFoldDB" id="A0AAN4PI42"/>
<dbReference type="PANTHER" id="PTHR36721:SF1">
    <property type="entry name" value="OS04G0446401 PROTEIN"/>
    <property type="match status" value="1"/>
</dbReference>
<sequence>MIPAEAAFEHWMSDEDLEQEITEHYLSTAKATRPTVFATPQPDDEMHCSEGVIRDPPGREDKKLVENQRENIMYFIPSHSLDSGILGQYNQVLSVLQNPSQAHSFYLRPNNQQKHLWTIYLCQYGDDPEPAYTLRYPDPASPSSKNRYAVALCDPFVPDVVYGEILIIPEWTQPSLSAEAIRLNGGVTPPPEPILPSQFIVHLYNPDQQVTIRYKHKTWNTPATWEFEMPQHTFRQPSSSTLDRTQTDPALADTTPKLRFSWRKDSKLSKDLTCLLSGKTSTLPEGKTKSKEPDITLSIFKALRELTLYEPNLYRVEMEDFKGLEVVLLLGAVTIRDVYFTPMKDAFRIVRDEVGRKPVAGPTGSTVNASASPTVQNGTGLQNQKPTPVASNTKTNGKQPAPSRPAETPVTRPSPTPAPAPTQQQKKKQELSRKEEEKRTKKKLEEEEKARRKRQAEIDKETRRLQKIYGREEQQVRASSVNLARPPAQSPRPQPPPRQQQQQPHPPPRPNPRYYYHQQAPSMLHLMPGPVATPRPHAPGSVPPPRPHSTAHFLQPPRPQGQGQGQGQLQPKKSSFFGFRRSSDDSKLHKKRSSMF</sequence>
<comment type="caution">
    <text evidence="2">The sequence shown here is derived from an EMBL/GenBank/DDBJ whole genome shotgun (WGS) entry which is preliminary data.</text>
</comment>
<feature type="compositionally biased region" description="Polar residues" evidence="1">
    <location>
        <begin position="363"/>
        <end position="398"/>
    </location>
</feature>
<evidence type="ECO:0000313" key="3">
    <source>
        <dbReference type="Proteomes" id="UP000051487"/>
    </source>
</evidence>
<dbReference type="PANTHER" id="PTHR36721">
    <property type="entry name" value="PROLINE-RICH FAMILY PROTEIN"/>
    <property type="match status" value="1"/>
</dbReference>
<dbReference type="EMBL" id="BCLY01000008">
    <property type="protein sequence ID" value="GAQ07110.1"/>
    <property type="molecule type" value="Genomic_DNA"/>
</dbReference>